<name>A0ABR9KRZ2_9ACTN</name>
<evidence type="ECO:0000313" key="4">
    <source>
        <dbReference type="Proteomes" id="UP000661607"/>
    </source>
</evidence>
<accession>A0ABR9KRZ2</accession>
<organism evidence="3 4">
    <name type="scientific">Nonomuraea africana</name>
    <dbReference type="NCBI Taxonomy" id="46171"/>
    <lineage>
        <taxon>Bacteria</taxon>
        <taxon>Bacillati</taxon>
        <taxon>Actinomycetota</taxon>
        <taxon>Actinomycetes</taxon>
        <taxon>Streptosporangiales</taxon>
        <taxon>Streptosporangiaceae</taxon>
        <taxon>Nonomuraea</taxon>
    </lineage>
</organism>
<evidence type="ECO:0000313" key="3">
    <source>
        <dbReference type="EMBL" id="MBE1564801.1"/>
    </source>
</evidence>
<gene>
    <name evidence="3" type="ORF">H4W81_007580</name>
</gene>
<evidence type="ECO:0000256" key="2">
    <source>
        <dbReference type="SAM" id="SignalP"/>
    </source>
</evidence>
<comment type="caution">
    <text evidence="3">The sequence shown here is derived from an EMBL/GenBank/DDBJ whole genome shotgun (WGS) entry which is preliminary data.</text>
</comment>
<dbReference type="Proteomes" id="UP000661607">
    <property type="component" value="Unassembled WGS sequence"/>
</dbReference>
<evidence type="ECO:0000256" key="1">
    <source>
        <dbReference type="SAM" id="MobiDB-lite"/>
    </source>
</evidence>
<keyword evidence="2" id="KW-0732">Signal</keyword>
<dbReference type="EMBL" id="JADBEF010000001">
    <property type="protein sequence ID" value="MBE1564801.1"/>
    <property type="molecule type" value="Genomic_DNA"/>
</dbReference>
<sequence>MKIGLKPAALIGALVLGGLTAAGVAYASEGDTSNCGVPGPLTSAVRPDSAPAAEAGQREPGDGPLCVPAVPAVPAK</sequence>
<feature type="compositionally biased region" description="Low complexity" evidence="1">
    <location>
        <begin position="67"/>
        <end position="76"/>
    </location>
</feature>
<proteinExistence type="predicted"/>
<feature type="region of interest" description="Disordered" evidence="1">
    <location>
        <begin position="37"/>
        <end position="76"/>
    </location>
</feature>
<protein>
    <submittedName>
        <fullName evidence="3">Uncharacterized protein</fullName>
    </submittedName>
</protein>
<dbReference type="RefSeq" id="WP_192779118.1">
    <property type="nucleotide sequence ID" value="NZ_BAAASY010000009.1"/>
</dbReference>
<reference evidence="3 4" key="1">
    <citation type="submission" date="2020-10" db="EMBL/GenBank/DDBJ databases">
        <title>Sequencing the genomes of 1000 actinobacteria strains.</title>
        <authorList>
            <person name="Klenk H.-P."/>
        </authorList>
    </citation>
    <scope>NUCLEOTIDE SEQUENCE [LARGE SCALE GENOMIC DNA]</scope>
    <source>
        <strain evidence="3 4">DSM 43748</strain>
    </source>
</reference>
<feature type="chain" id="PRO_5045086483" evidence="2">
    <location>
        <begin position="28"/>
        <end position="76"/>
    </location>
</feature>
<feature type="signal peptide" evidence="2">
    <location>
        <begin position="1"/>
        <end position="27"/>
    </location>
</feature>
<keyword evidence="4" id="KW-1185">Reference proteome</keyword>